<dbReference type="NCBIfam" id="NF010791">
    <property type="entry name" value="PRK14195.1"/>
    <property type="match status" value="1"/>
</dbReference>
<evidence type="ECO:0000256" key="11">
    <source>
        <dbReference type="ARBA" id="ARBA00035585"/>
    </source>
</evidence>
<feature type="binding site" evidence="12">
    <location>
        <position position="79"/>
    </location>
    <ligand>
        <name>Na(+)</name>
        <dbReference type="ChEBI" id="CHEBI:29101"/>
        <note>structural</note>
    </ligand>
</feature>
<keyword evidence="9 12" id="KW-0407">Ion channel</keyword>
<reference evidence="13 14" key="1">
    <citation type="journal article" date="2014" name="Antonie Van Leeuwenhoek">
        <title>Hyphomonas beringensis sp. nov. and Hyphomonas chukchiensis sp. nov., isolated from surface seawater of the Bering Sea and Chukchi Sea.</title>
        <authorList>
            <person name="Li C."/>
            <person name="Lai Q."/>
            <person name="Li G."/>
            <person name="Dong C."/>
            <person name="Wang J."/>
            <person name="Liao Y."/>
            <person name="Shao Z."/>
        </authorList>
    </citation>
    <scope>NUCLEOTIDE SEQUENCE [LARGE SCALE GENOMIC DNA]</scope>
    <source>
        <strain evidence="13 14">VP2</strain>
    </source>
</reference>
<keyword evidence="12" id="KW-0479">Metal-binding</keyword>
<feature type="transmembrane region" description="Helical" evidence="12">
    <location>
        <begin position="34"/>
        <end position="56"/>
    </location>
</feature>
<keyword evidence="8 12" id="KW-0472">Membrane</keyword>
<dbReference type="HAMAP" id="MF_00454">
    <property type="entry name" value="FluC"/>
    <property type="match status" value="1"/>
</dbReference>
<dbReference type="GO" id="GO:0140114">
    <property type="term" value="P:cellular detoxification of fluoride"/>
    <property type="evidence" value="ECO:0007669"/>
    <property type="project" value="UniProtKB-UniRule"/>
</dbReference>
<accession>A0A059F789</accession>
<evidence type="ECO:0000256" key="10">
    <source>
        <dbReference type="ARBA" id="ARBA00035120"/>
    </source>
</evidence>
<evidence type="ECO:0000256" key="6">
    <source>
        <dbReference type="ARBA" id="ARBA00023053"/>
    </source>
</evidence>
<comment type="activity regulation">
    <text evidence="12">Na(+) is not transported, but it plays an essential structural role and its presence is essential for fluoride channel function.</text>
</comment>
<comment type="subcellular location">
    <subcellularLocation>
        <location evidence="1 12">Cell membrane</location>
        <topology evidence="1 12">Multi-pass membrane protein</topology>
    </subcellularLocation>
</comment>
<feature type="transmembrane region" description="Helical" evidence="12">
    <location>
        <begin position="100"/>
        <end position="122"/>
    </location>
</feature>
<comment type="function">
    <text evidence="12">Fluoride-specific ion channel. Important for reducing fluoride concentration in the cell, thus reducing its toxicity.</text>
</comment>
<keyword evidence="4 12" id="KW-0812">Transmembrane</keyword>
<dbReference type="Pfam" id="PF02537">
    <property type="entry name" value="CRCB"/>
    <property type="match status" value="1"/>
</dbReference>
<evidence type="ECO:0000256" key="8">
    <source>
        <dbReference type="ARBA" id="ARBA00023136"/>
    </source>
</evidence>
<comment type="caution">
    <text evidence="13">The sequence shown here is derived from an EMBL/GenBank/DDBJ whole genome shotgun (WGS) entry which is preliminary data.</text>
</comment>
<keyword evidence="3" id="KW-0997">Cell inner membrane</keyword>
<evidence type="ECO:0000256" key="7">
    <source>
        <dbReference type="ARBA" id="ARBA00023065"/>
    </source>
</evidence>
<evidence type="ECO:0000256" key="9">
    <source>
        <dbReference type="ARBA" id="ARBA00023303"/>
    </source>
</evidence>
<dbReference type="AlphaFoldDB" id="A0A059F789"/>
<evidence type="ECO:0000256" key="2">
    <source>
        <dbReference type="ARBA" id="ARBA00022475"/>
    </source>
</evidence>
<dbReference type="GO" id="GO:0005886">
    <property type="term" value="C:plasma membrane"/>
    <property type="evidence" value="ECO:0007669"/>
    <property type="project" value="UniProtKB-SubCell"/>
</dbReference>
<name>A0A059F789_9PROT</name>
<keyword evidence="6 12" id="KW-0915">Sodium</keyword>
<dbReference type="NCBIfam" id="TIGR00494">
    <property type="entry name" value="crcB"/>
    <property type="match status" value="1"/>
</dbReference>
<dbReference type="PANTHER" id="PTHR28259">
    <property type="entry name" value="FLUORIDE EXPORT PROTEIN 1-RELATED"/>
    <property type="match status" value="1"/>
</dbReference>
<keyword evidence="12" id="KW-0813">Transport</keyword>
<gene>
    <name evidence="12" type="primary">fluC</name>
    <name evidence="12" type="synonym">crcB</name>
    <name evidence="13" type="ORF">HJA_16031</name>
</gene>
<dbReference type="PANTHER" id="PTHR28259:SF1">
    <property type="entry name" value="FLUORIDE EXPORT PROTEIN 1-RELATED"/>
    <property type="match status" value="1"/>
</dbReference>
<dbReference type="GO" id="GO:0046872">
    <property type="term" value="F:metal ion binding"/>
    <property type="evidence" value="ECO:0007669"/>
    <property type="project" value="UniProtKB-KW"/>
</dbReference>
<dbReference type="OrthoDB" id="9806299at2"/>
<dbReference type="EMBL" id="ARYJ01000015">
    <property type="protein sequence ID" value="KCZ83948.1"/>
    <property type="molecule type" value="Genomic_DNA"/>
</dbReference>
<keyword evidence="7 12" id="KW-0406">Ion transport</keyword>
<evidence type="ECO:0000313" key="14">
    <source>
        <dbReference type="Proteomes" id="UP000024816"/>
    </source>
</evidence>
<protein>
    <recommendedName>
        <fullName evidence="12">Fluoride-specific ion channel FluC</fullName>
    </recommendedName>
</protein>
<proteinExistence type="inferred from homology"/>
<dbReference type="Proteomes" id="UP000024816">
    <property type="component" value="Unassembled WGS sequence"/>
</dbReference>
<dbReference type="RefSeq" id="WP_035584181.1">
    <property type="nucleotide sequence ID" value="NZ_ARYJ01000015.1"/>
</dbReference>
<comment type="similarity">
    <text evidence="10 12">Belongs to the fluoride channel Fluc/FEX (TC 1.A.43) family.</text>
</comment>
<keyword evidence="5 12" id="KW-1133">Transmembrane helix</keyword>
<comment type="catalytic activity">
    <reaction evidence="11">
        <text>fluoride(in) = fluoride(out)</text>
        <dbReference type="Rhea" id="RHEA:76159"/>
        <dbReference type="ChEBI" id="CHEBI:17051"/>
    </reaction>
    <physiologicalReaction direction="left-to-right" evidence="11">
        <dbReference type="Rhea" id="RHEA:76160"/>
    </physiologicalReaction>
</comment>
<evidence type="ECO:0000256" key="12">
    <source>
        <dbReference type="HAMAP-Rule" id="MF_00454"/>
    </source>
</evidence>
<evidence type="ECO:0000256" key="5">
    <source>
        <dbReference type="ARBA" id="ARBA00022989"/>
    </source>
</evidence>
<dbReference type="PATRIC" id="fig|1280952.3.peg.3208"/>
<sequence length="127" mass="13386">MNGFLAVAAGGALGAAMRHGVGQLAVRHMPDHWPYGTFAVNILGSFFMGFLISWLAFRGQGGPQELRLFLATGLLGGFTTFSAFSLEVANYVRAGDMTRAAAYAGLSVALGLAALFIGLWIARKVFA</sequence>
<feature type="transmembrane region" description="Helical" evidence="12">
    <location>
        <begin position="68"/>
        <end position="88"/>
    </location>
</feature>
<evidence type="ECO:0000313" key="13">
    <source>
        <dbReference type="EMBL" id="KCZ83948.1"/>
    </source>
</evidence>
<keyword evidence="14" id="KW-1185">Reference proteome</keyword>
<keyword evidence="2 12" id="KW-1003">Cell membrane</keyword>
<organism evidence="13 14">
    <name type="scientific">Hyphomonas jannaschiana VP2</name>
    <dbReference type="NCBI Taxonomy" id="1280952"/>
    <lineage>
        <taxon>Bacteria</taxon>
        <taxon>Pseudomonadati</taxon>
        <taxon>Pseudomonadota</taxon>
        <taxon>Alphaproteobacteria</taxon>
        <taxon>Hyphomonadales</taxon>
        <taxon>Hyphomonadaceae</taxon>
        <taxon>Hyphomonas</taxon>
    </lineage>
</organism>
<dbReference type="eggNOG" id="COG0239">
    <property type="taxonomic scope" value="Bacteria"/>
</dbReference>
<dbReference type="STRING" id="1280952.HJA_16031"/>
<feature type="binding site" evidence="12">
    <location>
        <position position="76"/>
    </location>
    <ligand>
        <name>Na(+)</name>
        <dbReference type="ChEBI" id="CHEBI:29101"/>
        <note>structural</note>
    </ligand>
</feature>
<dbReference type="InterPro" id="IPR003691">
    <property type="entry name" value="FluC"/>
</dbReference>
<evidence type="ECO:0000256" key="4">
    <source>
        <dbReference type="ARBA" id="ARBA00022692"/>
    </source>
</evidence>
<dbReference type="GO" id="GO:0062054">
    <property type="term" value="F:fluoride channel activity"/>
    <property type="evidence" value="ECO:0007669"/>
    <property type="project" value="UniProtKB-UniRule"/>
</dbReference>
<evidence type="ECO:0000256" key="1">
    <source>
        <dbReference type="ARBA" id="ARBA00004651"/>
    </source>
</evidence>
<evidence type="ECO:0000256" key="3">
    <source>
        <dbReference type="ARBA" id="ARBA00022519"/>
    </source>
</evidence>